<dbReference type="AlphaFoldDB" id="A0A1B2JBA3"/>
<feature type="compositionally biased region" description="Basic and acidic residues" evidence="1">
    <location>
        <begin position="82"/>
        <end position="102"/>
    </location>
</feature>
<evidence type="ECO:0000313" key="3">
    <source>
        <dbReference type="Proteomes" id="UP000094565"/>
    </source>
</evidence>
<feature type="region of interest" description="Disordered" evidence="1">
    <location>
        <begin position="82"/>
        <end position="152"/>
    </location>
</feature>
<keyword evidence="3" id="KW-1185">Reference proteome</keyword>
<dbReference type="OrthoDB" id="3977264at2759"/>
<sequence>MTTINDTDSKKHDEPEQEVERGSKETAAKSENAEANPDRRNNSNKQQIESIAIQILSPGLPLLKPVFEEALARSKTIEEQQKDLIAKREHGVPERGDQESFPRLDSAGEDFVDKPQQPRSAGRLPNKSLKRRNAPPPLNIANGNNISNPSIRSAPIRTNLHYTQQGQGTGPERFRKRRLPFNGQPPLSSVPQGGFRSYPFPQAQPTAGFAPMPFPLYGPEPHYIVPHSALVAQGCIVPNNMAPGVVKQGRPPPAGNQQPQQVYTSTRQAPMRHIKMQVQQESPHVTDVFSNDTKKVAPLTSQPLSAQQETFAFFGENENLVEKDNGDPNEKEDREEDGDGDVESRAIEDECKPFIKARNIEGELRIDTEQFAFTFQTGGDPEADKTNFINTICAAWDEYRKNLG</sequence>
<name>A0A1B2JBA3_PICPA</name>
<evidence type="ECO:0000256" key="1">
    <source>
        <dbReference type="SAM" id="MobiDB-lite"/>
    </source>
</evidence>
<evidence type="ECO:0000313" key="2">
    <source>
        <dbReference type="EMBL" id="ANZ75313.1"/>
    </source>
</evidence>
<feature type="compositionally biased region" description="Basic and acidic residues" evidence="1">
    <location>
        <begin position="320"/>
        <end position="332"/>
    </location>
</feature>
<feature type="compositionally biased region" description="Basic and acidic residues" evidence="1">
    <location>
        <begin position="7"/>
        <end position="41"/>
    </location>
</feature>
<reference evidence="2 3" key="1">
    <citation type="submission" date="2016-02" db="EMBL/GenBank/DDBJ databases">
        <title>Comparative genomic and transcriptomic foundation for Pichia pastoris.</title>
        <authorList>
            <person name="Love K.R."/>
            <person name="Shah K.A."/>
            <person name="Whittaker C.A."/>
            <person name="Wu J."/>
            <person name="Bartlett M.C."/>
            <person name="Ma D."/>
            <person name="Leeson R.L."/>
            <person name="Priest M."/>
            <person name="Young S.K."/>
            <person name="Love J.C."/>
        </authorList>
    </citation>
    <scope>NUCLEOTIDE SEQUENCE [LARGE SCALE GENOMIC DNA]</scope>
    <source>
        <strain evidence="2 3">ATCC 28485</strain>
    </source>
</reference>
<proteinExistence type="predicted"/>
<gene>
    <name evidence="2" type="primary">DIG2</name>
    <name evidence="2" type="ORF">ATY40_BA7503220</name>
</gene>
<accession>A0A1B2JBA3</accession>
<feature type="compositionally biased region" description="Polar residues" evidence="1">
    <location>
        <begin position="141"/>
        <end position="151"/>
    </location>
</feature>
<feature type="region of interest" description="Disordered" evidence="1">
    <location>
        <begin position="317"/>
        <end position="346"/>
    </location>
</feature>
<dbReference type="EMBL" id="CP014585">
    <property type="protein sequence ID" value="ANZ75313.1"/>
    <property type="molecule type" value="Genomic_DNA"/>
</dbReference>
<organism evidence="2 3">
    <name type="scientific">Komagataella pastoris</name>
    <name type="common">Yeast</name>
    <name type="synonym">Pichia pastoris</name>
    <dbReference type="NCBI Taxonomy" id="4922"/>
    <lineage>
        <taxon>Eukaryota</taxon>
        <taxon>Fungi</taxon>
        <taxon>Dikarya</taxon>
        <taxon>Ascomycota</taxon>
        <taxon>Saccharomycotina</taxon>
        <taxon>Pichiomycetes</taxon>
        <taxon>Pichiales</taxon>
        <taxon>Pichiaceae</taxon>
        <taxon>Komagataella</taxon>
    </lineage>
</organism>
<dbReference type="Proteomes" id="UP000094565">
    <property type="component" value="Chromosome 2"/>
</dbReference>
<feature type="region of interest" description="Disordered" evidence="1">
    <location>
        <begin position="1"/>
        <end position="46"/>
    </location>
</feature>
<protein>
    <submittedName>
        <fullName evidence="2">BA75_03220T0</fullName>
    </submittedName>
</protein>